<dbReference type="GO" id="GO:0009279">
    <property type="term" value="C:cell outer membrane"/>
    <property type="evidence" value="ECO:0007669"/>
    <property type="project" value="UniProtKB-SubCell"/>
</dbReference>
<dbReference type="RefSeq" id="WP_039365615.1">
    <property type="nucleotide sequence ID" value="NZ_JWTA01000004.1"/>
</dbReference>
<comment type="caution">
    <text evidence="13">The sequence shown here is derived from an EMBL/GenBank/DDBJ whole genome shotgun (WGS) entry which is preliminary data.</text>
</comment>
<evidence type="ECO:0000313" key="14">
    <source>
        <dbReference type="Proteomes" id="UP000031167"/>
    </source>
</evidence>
<evidence type="ECO:0000256" key="9">
    <source>
        <dbReference type="RuleBase" id="RU003357"/>
    </source>
</evidence>
<dbReference type="NCBIfam" id="TIGR04056">
    <property type="entry name" value="OMP_RagA_SusC"/>
    <property type="match status" value="1"/>
</dbReference>
<dbReference type="Proteomes" id="UP000031167">
    <property type="component" value="Unassembled WGS sequence"/>
</dbReference>
<keyword evidence="14" id="KW-1185">Reference proteome</keyword>
<evidence type="ECO:0000256" key="2">
    <source>
        <dbReference type="ARBA" id="ARBA00022448"/>
    </source>
</evidence>
<keyword evidence="4 8" id="KW-0812">Transmembrane</keyword>
<dbReference type="InterPro" id="IPR039426">
    <property type="entry name" value="TonB-dep_rcpt-like"/>
</dbReference>
<feature type="signal peptide" evidence="10">
    <location>
        <begin position="1"/>
        <end position="27"/>
    </location>
</feature>
<feature type="domain" description="TonB-dependent receptor plug" evidence="12">
    <location>
        <begin position="53"/>
        <end position="160"/>
    </location>
</feature>
<protein>
    <submittedName>
        <fullName evidence="13">Collagen-binding protein</fullName>
    </submittedName>
</protein>
<dbReference type="OrthoDB" id="9768177at2"/>
<dbReference type="InterPro" id="IPR000531">
    <property type="entry name" value="Beta-barrel_TonB"/>
</dbReference>
<dbReference type="EMBL" id="JWTA01000004">
    <property type="protein sequence ID" value="KIC64007.1"/>
    <property type="molecule type" value="Genomic_DNA"/>
</dbReference>
<gene>
    <name evidence="13" type="ORF">RM51_04600</name>
</gene>
<dbReference type="Pfam" id="PF07715">
    <property type="entry name" value="Plug"/>
    <property type="match status" value="1"/>
</dbReference>
<evidence type="ECO:0000256" key="3">
    <source>
        <dbReference type="ARBA" id="ARBA00022452"/>
    </source>
</evidence>
<dbReference type="STRING" id="363331.RM51_04600"/>
<evidence type="ECO:0000256" key="7">
    <source>
        <dbReference type="ARBA" id="ARBA00023237"/>
    </source>
</evidence>
<dbReference type="InterPro" id="IPR023997">
    <property type="entry name" value="TonB-dep_OMP_SusC/RagA_CS"/>
</dbReference>
<evidence type="ECO:0000256" key="10">
    <source>
        <dbReference type="SAM" id="SignalP"/>
    </source>
</evidence>
<dbReference type="Gene3D" id="2.170.130.10">
    <property type="entry name" value="TonB-dependent receptor, plug domain"/>
    <property type="match status" value="1"/>
</dbReference>
<evidence type="ECO:0000256" key="6">
    <source>
        <dbReference type="ARBA" id="ARBA00023136"/>
    </source>
</evidence>
<keyword evidence="7 8" id="KW-0998">Cell outer membrane</keyword>
<evidence type="ECO:0000256" key="4">
    <source>
        <dbReference type="ARBA" id="ARBA00022692"/>
    </source>
</evidence>
<keyword evidence="5 9" id="KW-0798">TonB box</keyword>
<dbReference type="Gene3D" id="2.40.170.20">
    <property type="entry name" value="TonB-dependent receptor, beta-barrel domain"/>
    <property type="match status" value="1"/>
</dbReference>
<dbReference type="AlphaFoldDB" id="A0A0B4D5L0"/>
<accession>A0A0B4D5L0</accession>
<evidence type="ECO:0000256" key="5">
    <source>
        <dbReference type="ARBA" id="ARBA00023077"/>
    </source>
</evidence>
<evidence type="ECO:0000256" key="1">
    <source>
        <dbReference type="ARBA" id="ARBA00004571"/>
    </source>
</evidence>
<dbReference type="SUPFAM" id="SSF56935">
    <property type="entry name" value="Porins"/>
    <property type="match status" value="1"/>
</dbReference>
<reference evidence="13 14" key="1">
    <citation type="submission" date="2014-12" db="EMBL/GenBank/DDBJ databases">
        <title>Genome sequencing of Chryseobacterium taiwanense TPW19.</title>
        <authorList>
            <person name="Tan P.W."/>
            <person name="Chan K.-G."/>
        </authorList>
    </citation>
    <scope>NUCLEOTIDE SEQUENCE [LARGE SCALE GENOMIC DNA]</scope>
    <source>
        <strain evidence="13 14">TPW19</strain>
    </source>
</reference>
<comment type="subcellular location">
    <subcellularLocation>
        <location evidence="1 8">Cell outer membrane</location>
        <topology evidence="1 8">Multi-pass membrane protein</topology>
    </subcellularLocation>
</comment>
<feature type="chain" id="PRO_5002100909" evidence="10">
    <location>
        <begin position="28"/>
        <end position="954"/>
    </location>
</feature>
<keyword evidence="3 8" id="KW-1134">Transmembrane beta strand</keyword>
<proteinExistence type="inferred from homology"/>
<organism evidence="13 14">
    <name type="scientific">Chryseobacterium taiwanense</name>
    <dbReference type="NCBI Taxonomy" id="363331"/>
    <lineage>
        <taxon>Bacteria</taxon>
        <taxon>Pseudomonadati</taxon>
        <taxon>Bacteroidota</taxon>
        <taxon>Flavobacteriia</taxon>
        <taxon>Flavobacteriales</taxon>
        <taxon>Weeksellaceae</taxon>
        <taxon>Chryseobacterium group</taxon>
        <taxon>Chryseobacterium</taxon>
    </lineage>
</organism>
<evidence type="ECO:0000259" key="12">
    <source>
        <dbReference type="Pfam" id="PF07715"/>
    </source>
</evidence>
<comment type="similarity">
    <text evidence="8 9">Belongs to the TonB-dependent receptor family.</text>
</comment>
<evidence type="ECO:0000259" key="11">
    <source>
        <dbReference type="Pfam" id="PF00593"/>
    </source>
</evidence>
<feature type="domain" description="TonB-dependent receptor-like beta-barrel" evidence="11">
    <location>
        <begin position="294"/>
        <end position="793"/>
    </location>
</feature>
<keyword evidence="10" id="KW-0732">Signal</keyword>
<name>A0A0B4D5L0_9FLAO</name>
<dbReference type="InterPro" id="IPR036942">
    <property type="entry name" value="Beta-barrel_TonB_sf"/>
</dbReference>
<sequence>MSRFNFGSNKAALFFAMALLPSGIVYSQTKKDTVEKEKKIEEVVLIGYGKQRKEAVTGSVASVKGDVVREVPSANVSQALQGRVAGVDIAQTSSKPGAAMQIRIRGTRSLTADNNPLIVLDGIPFPGSITDISPNDIQSLDILKDASATAIYGSRGANGVILITSKTGRKRQKATFSYNTYTGLSTVFSKYPMMSSEKFIKLRQDAGMFTQYGIDESNDVNTDWQDLLYKNGIITNHDIGISGGTEKSSYNFGFSYYNEKSVLPAQGFERFNLRGSLDQDLGSYFRIGMTTNNAYSVNTGNNLALYNTLSATPIANPYNADGTLKERIVMSADTQYVYTREGVKNLGDAWVDKSLAFSSYNNFFGEFKFPWIKGLTFRTNVGLNLKSSNSGQYVGEGVFSSEANTASTATVSNSWMTHWVNENILTYDRTFEGKHKVNVVALQSQEQTNYHASSITALDIPADAFQFYNLGLAEGEVKIDPAKQTYYKKGLRSWMGRVMYDFDNRYMFTATVRGDGSSVLAPGHKWNIYNAFSLGWNIANESFLKDSKYVNTLKLRLGYGETSNQAVSPYQTLGQLSTSPYNFGGDYALGYYTSLLPNSNLGWEFSETWNYGLDFGFFNNRLTGTFEYYKTDTKDLLQYVQLPATSGANSYLGNVGSTQNKGFELSLNGSILNNRNGFSWDLGFNLYSNKNKITSLASGATRDESNWWFVGHSINSIYDYQYVGLWQQGDPYLQQYEPGGNVGMIKVLYTGGYNADGSPVRAINASDRQIMNADPDFQGGFNTRVAYKNWDLSIVGAFKSGGILISTLYGNSSYLNMMNGRRNNVDVDYWTPENTDAYYPKPGGIESSNNPKYGSTLAYFDASYVKLRTITIGYNFTQEFFKKAGISKLRVYATVTNPFVIYSPYHKQTGMDPETNSYGNENQAVSDVYKSRFLTIGTNTPSLRNYMLGLNLTF</sequence>
<dbReference type="PROSITE" id="PS52016">
    <property type="entry name" value="TONB_DEPENDENT_REC_3"/>
    <property type="match status" value="1"/>
</dbReference>
<dbReference type="InterPro" id="IPR012910">
    <property type="entry name" value="Plug_dom"/>
</dbReference>
<keyword evidence="13" id="KW-0176">Collagen</keyword>
<evidence type="ECO:0000256" key="8">
    <source>
        <dbReference type="PROSITE-ProRule" id="PRU01360"/>
    </source>
</evidence>
<dbReference type="InterPro" id="IPR037066">
    <property type="entry name" value="Plug_dom_sf"/>
</dbReference>
<dbReference type="FunFam" id="2.170.130.10:FF:000008">
    <property type="entry name" value="SusC/RagA family TonB-linked outer membrane protein"/>
    <property type="match status" value="1"/>
</dbReference>
<keyword evidence="2 8" id="KW-0813">Transport</keyword>
<dbReference type="NCBIfam" id="TIGR04057">
    <property type="entry name" value="SusC_RagA_signa"/>
    <property type="match status" value="1"/>
</dbReference>
<keyword evidence="6 8" id="KW-0472">Membrane</keyword>
<dbReference type="InterPro" id="IPR023996">
    <property type="entry name" value="TonB-dep_OMP_SusC/RagA"/>
</dbReference>
<dbReference type="Pfam" id="PF00593">
    <property type="entry name" value="TonB_dep_Rec_b-barrel"/>
    <property type="match status" value="1"/>
</dbReference>
<evidence type="ECO:0000313" key="13">
    <source>
        <dbReference type="EMBL" id="KIC64007.1"/>
    </source>
</evidence>